<evidence type="ECO:0000313" key="3">
    <source>
        <dbReference type="Proteomes" id="UP000236754"/>
    </source>
</evidence>
<accession>A0A1H5Z301</accession>
<organism evidence="2 3">
    <name type="scientific">Actinacidiphila yanglinensis</name>
    <dbReference type="NCBI Taxonomy" id="310779"/>
    <lineage>
        <taxon>Bacteria</taxon>
        <taxon>Bacillati</taxon>
        <taxon>Actinomycetota</taxon>
        <taxon>Actinomycetes</taxon>
        <taxon>Kitasatosporales</taxon>
        <taxon>Streptomycetaceae</taxon>
        <taxon>Actinacidiphila</taxon>
    </lineage>
</organism>
<dbReference type="AlphaFoldDB" id="A0A1H5Z301"/>
<dbReference type="RefSeq" id="WP_103885537.1">
    <property type="nucleotide sequence ID" value="NZ_FNVU01000004.1"/>
</dbReference>
<dbReference type="Proteomes" id="UP000236754">
    <property type="component" value="Unassembled WGS sequence"/>
</dbReference>
<proteinExistence type="predicted"/>
<sequence length="187" mass="20417">MVVPDDAAVEAVVLLRRLGAADTAHPGGTLLAHLQRVQGRLATWGARPALQLAGLCHAFYGTDGFPSALLPLDRRTELSTVIGAEAETVVYLYACCDREASYPTLVDSDGPFRDRFTGRTLTPGPRLRRDFAELSAANELDLARVNPAFRKEWGAPLLDLFTRFRPLLSEPAWEECRTLLGPSRGDG</sequence>
<name>A0A1H5Z301_9ACTN</name>
<protein>
    <recommendedName>
        <fullName evidence="1">DUF6817 domain-containing protein</fullName>
    </recommendedName>
</protein>
<dbReference type="EMBL" id="FNVU01000004">
    <property type="protein sequence ID" value="SEG30037.1"/>
    <property type="molecule type" value="Genomic_DNA"/>
</dbReference>
<feature type="domain" description="DUF6817" evidence="1">
    <location>
        <begin position="14"/>
        <end position="98"/>
    </location>
</feature>
<dbReference type="Pfam" id="PF20680">
    <property type="entry name" value="DUF6817"/>
    <property type="match status" value="1"/>
</dbReference>
<evidence type="ECO:0000259" key="1">
    <source>
        <dbReference type="Pfam" id="PF20680"/>
    </source>
</evidence>
<gene>
    <name evidence="2" type="ORF">SAMN05216223_104253</name>
</gene>
<dbReference type="OrthoDB" id="333547at2"/>
<reference evidence="2 3" key="1">
    <citation type="submission" date="2016-10" db="EMBL/GenBank/DDBJ databases">
        <authorList>
            <person name="de Groot N.N."/>
        </authorList>
    </citation>
    <scope>NUCLEOTIDE SEQUENCE [LARGE SCALE GENOMIC DNA]</scope>
    <source>
        <strain evidence="2 3">CGMCC 4.2023</strain>
    </source>
</reference>
<evidence type="ECO:0000313" key="2">
    <source>
        <dbReference type="EMBL" id="SEG30037.1"/>
    </source>
</evidence>
<dbReference type="InterPro" id="IPR049202">
    <property type="entry name" value="DUF6817"/>
</dbReference>
<keyword evidence="3" id="KW-1185">Reference proteome</keyword>